<sequence>MGGVYTRVHRLSSLRPGDHICIWDYSRWPFSYQHHGIIWAASDHVVDIRVCHVWSPLQSYREAQADSCFRISTLEEFLYNRSVHDLRLVEHHTSAFRDFCSKWGEVHRGKSDLPEVVLARCKFLLGLGKGDFNIFTQNCEHAAHWCKTGYQWSKQLLTKAGGRVPFEKRLAKEDVDALEQEIQAIKEVSRILANNVLKLSGSTVFLRVKDDKYLRIREDGCHVELASHFTEVDTGDRTTFRLECYSKAYNCVKVSFFHEESGRYLFSRSTFSCFRDLRMKKANCLRGTSGMRWEYSVGSGGHLNSMNQHRRYIGVRDDGLVVDVSLREHALSFELVPVKATTWGRVESSVPPPDLKLLERCYDHAKNVQETRSQSMLELEDERRGLAEMKDPV</sequence>
<comment type="caution">
    <text evidence="3">The sequence shown here is derived from an EMBL/GenBank/DDBJ whole genome shotgun (WGS) entry which is preliminary data.</text>
</comment>
<proteinExistence type="predicted"/>
<gene>
    <name evidence="3" type="ORF">PM001_LOCUS7251</name>
</gene>
<feature type="coiled-coil region" evidence="1">
    <location>
        <begin position="168"/>
        <end position="195"/>
    </location>
</feature>
<evidence type="ECO:0000256" key="1">
    <source>
        <dbReference type="SAM" id="Coils"/>
    </source>
</evidence>
<dbReference type="InterPro" id="IPR007053">
    <property type="entry name" value="LRAT_dom"/>
</dbReference>
<evidence type="ECO:0000259" key="2">
    <source>
        <dbReference type="PROSITE" id="PS51934"/>
    </source>
</evidence>
<dbReference type="Pfam" id="PF04970">
    <property type="entry name" value="LRAT"/>
    <property type="match status" value="1"/>
</dbReference>
<name>A0AAV1TI55_9STRA</name>
<dbReference type="PANTHER" id="PTHR46137">
    <property type="entry name" value="OS05G0310600 PROTEIN"/>
    <property type="match status" value="1"/>
</dbReference>
<feature type="domain" description="LRAT" evidence="2">
    <location>
        <begin position="24"/>
        <end position="155"/>
    </location>
</feature>
<dbReference type="AlphaFoldDB" id="A0AAV1TI55"/>
<dbReference type="InterPro" id="IPR008999">
    <property type="entry name" value="Actin-crosslinking"/>
</dbReference>
<accession>A0AAV1TI55</accession>
<evidence type="ECO:0000313" key="4">
    <source>
        <dbReference type="Proteomes" id="UP001162060"/>
    </source>
</evidence>
<organism evidence="3 4">
    <name type="scientific">Peronospora matthiolae</name>
    <dbReference type="NCBI Taxonomy" id="2874970"/>
    <lineage>
        <taxon>Eukaryota</taxon>
        <taxon>Sar</taxon>
        <taxon>Stramenopiles</taxon>
        <taxon>Oomycota</taxon>
        <taxon>Peronosporomycetes</taxon>
        <taxon>Peronosporales</taxon>
        <taxon>Peronosporaceae</taxon>
        <taxon>Peronospora</taxon>
    </lineage>
</organism>
<evidence type="ECO:0000313" key="3">
    <source>
        <dbReference type="EMBL" id="CAK7921656.1"/>
    </source>
</evidence>
<reference evidence="3" key="1">
    <citation type="submission" date="2024-01" db="EMBL/GenBank/DDBJ databases">
        <authorList>
            <person name="Webb A."/>
        </authorList>
    </citation>
    <scope>NUCLEOTIDE SEQUENCE</scope>
    <source>
        <strain evidence="3">Pm1</strain>
    </source>
</reference>
<dbReference type="EMBL" id="CAKLBY020000058">
    <property type="protein sequence ID" value="CAK7921656.1"/>
    <property type="molecule type" value="Genomic_DNA"/>
</dbReference>
<dbReference type="Proteomes" id="UP001162060">
    <property type="component" value="Unassembled WGS sequence"/>
</dbReference>
<protein>
    <recommendedName>
        <fullName evidence="2">LRAT domain-containing protein</fullName>
    </recommendedName>
</protein>
<dbReference type="PROSITE" id="PS51934">
    <property type="entry name" value="LRAT"/>
    <property type="match status" value="1"/>
</dbReference>
<dbReference type="PANTHER" id="PTHR46137:SF3">
    <property type="entry name" value="OS05G0310600 PROTEIN"/>
    <property type="match status" value="1"/>
</dbReference>
<keyword evidence="1" id="KW-0175">Coiled coil</keyword>
<dbReference type="Gene3D" id="3.90.1720.10">
    <property type="entry name" value="endopeptidase domain like (from Nostoc punctiforme)"/>
    <property type="match status" value="1"/>
</dbReference>
<dbReference type="SUPFAM" id="SSF50405">
    <property type="entry name" value="Actin-crosslinking proteins"/>
    <property type="match status" value="1"/>
</dbReference>